<proteinExistence type="predicted"/>
<protein>
    <submittedName>
        <fullName evidence="1">Uncharacterized protein</fullName>
    </submittedName>
</protein>
<sequence length="211" mass="24994">MRIYYFLEMKIIELKYGRFFDKIVLIQNYSLNKHNNEVIALSLNQSESQLVSCADGKKQKSFGKEENKIIINHFIFKQLIQDYGLKAKFIKGNQFIWIYGGKAIDKCNVFKLKEGIFQENQEKTIQLITNNQILNEFHFPIIYNKEKNLIIVRHKTQIYLIREMNDGKFKIVDQLNCDTYPVYGTITNNGQYLVYLDDNKIGYSTYELQNK</sequence>
<keyword evidence="2" id="KW-1185">Reference proteome</keyword>
<evidence type="ECO:0000313" key="2">
    <source>
        <dbReference type="Proteomes" id="UP000689195"/>
    </source>
</evidence>
<dbReference type="Proteomes" id="UP000689195">
    <property type="component" value="Unassembled WGS sequence"/>
</dbReference>
<name>A0A8S1XBW7_9CILI</name>
<organism evidence="1 2">
    <name type="scientific">Paramecium pentaurelia</name>
    <dbReference type="NCBI Taxonomy" id="43138"/>
    <lineage>
        <taxon>Eukaryota</taxon>
        <taxon>Sar</taxon>
        <taxon>Alveolata</taxon>
        <taxon>Ciliophora</taxon>
        <taxon>Intramacronucleata</taxon>
        <taxon>Oligohymenophorea</taxon>
        <taxon>Peniculida</taxon>
        <taxon>Parameciidae</taxon>
        <taxon>Paramecium</taxon>
    </lineage>
</organism>
<evidence type="ECO:0000313" key="1">
    <source>
        <dbReference type="EMBL" id="CAD8198435.1"/>
    </source>
</evidence>
<dbReference type="EMBL" id="CAJJDO010000118">
    <property type="protein sequence ID" value="CAD8198435.1"/>
    <property type="molecule type" value="Genomic_DNA"/>
</dbReference>
<comment type="caution">
    <text evidence="1">The sequence shown here is derived from an EMBL/GenBank/DDBJ whole genome shotgun (WGS) entry which is preliminary data.</text>
</comment>
<gene>
    <name evidence="1" type="ORF">PPENT_87.1.T1180135</name>
</gene>
<reference evidence="1" key="1">
    <citation type="submission" date="2021-01" db="EMBL/GenBank/DDBJ databases">
        <authorList>
            <consortium name="Genoscope - CEA"/>
            <person name="William W."/>
        </authorList>
    </citation>
    <scope>NUCLEOTIDE SEQUENCE</scope>
</reference>
<dbReference type="OrthoDB" id="674604at2759"/>
<dbReference type="AlphaFoldDB" id="A0A8S1XBW7"/>
<accession>A0A8S1XBW7</accession>